<proteinExistence type="inferred from homology"/>
<evidence type="ECO:0000313" key="12">
    <source>
        <dbReference type="Proteomes" id="UP001208570"/>
    </source>
</evidence>
<evidence type="ECO:0000256" key="3">
    <source>
        <dbReference type="ARBA" id="ARBA00012643"/>
    </source>
</evidence>
<dbReference type="GO" id="GO:0046872">
    <property type="term" value="F:metal ion binding"/>
    <property type="evidence" value="ECO:0007669"/>
    <property type="project" value="UniProtKB-KW"/>
</dbReference>
<keyword evidence="4" id="KW-0479">Metal-binding</keyword>
<evidence type="ECO:0000256" key="6">
    <source>
        <dbReference type="ARBA" id="ARBA00022741"/>
    </source>
</evidence>
<keyword evidence="7 8" id="KW-0378">Hydrolase</keyword>
<dbReference type="Pfam" id="PF00149">
    <property type="entry name" value="Metallophos"/>
    <property type="match status" value="1"/>
</dbReference>
<feature type="domain" description="Calcineurin-like phosphoesterase" evidence="9">
    <location>
        <begin position="23"/>
        <end position="242"/>
    </location>
</feature>
<dbReference type="InterPro" id="IPR006179">
    <property type="entry name" value="5_nucleotidase/apyrase"/>
</dbReference>
<dbReference type="EC" id="3.1.3.5" evidence="3"/>
<evidence type="ECO:0000259" key="10">
    <source>
        <dbReference type="Pfam" id="PF02872"/>
    </source>
</evidence>
<keyword evidence="12" id="KW-1185">Reference proteome</keyword>
<organism evidence="11 12">
    <name type="scientific">Paralvinella palmiformis</name>
    <dbReference type="NCBI Taxonomy" id="53620"/>
    <lineage>
        <taxon>Eukaryota</taxon>
        <taxon>Metazoa</taxon>
        <taxon>Spiralia</taxon>
        <taxon>Lophotrochozoa</taxon>
        <taxon>Annelida</taxon>
        <taxon>Polychaeta</taxon>
        <taxon>Sedentaria</taxon>
        <taxon>Canalipalpata</taxon>
        <taxon>Terebellida</taxon>
        <taxon>Terebelliformia</taxon>
        <taxon>Alvinellidae</taxon>
        <taxon>Paralvinella</taxon>
    </lineage>
</organism>
<evidence type="ECO:0000256" key="4">
    <source>
        <dbReference type="ARBA" id="ARBA00022723"/>
    </source>
</evidence>
<gene>
    <name evidence="11" type="ORF">LSH36_272g04061</name>
</gene>
<dbReference type="PROSITE" id="PS00785">
    <property type="entry name" value="5_NUCLEOTIDASE_1"/>
    <property type="match status" value="1"/>
</dbReference>
<sequence>METVCISVLILLIVTVMGDFNVTLLHTNDVHARVEQTDKHSSNCTESDAAADLCYAGVARRYTAIKEMQRNHGNVLLLDAGDEFQGTAWFSFYNGLEASHFMNRLGYDAMAIGNHEFDNGPSGLLSPFLENVSFPVLACNVNFTNYPEIRARIQPYITVDLTGGTVGIIGYITPITSILIDPKKNENITFGEIDPCVRECVTELENRGINKIIALGHSGYSYSQEVAKIPGVDIVIDGHSHTLLYNGDPPSNEEVGGPYPTQIAQPDGGVAIVYQAYAYGKYLGMAEVTFDDEGKVKNWSGNPILLDNNWQQDPEILTEVEKWRQPLAARTKVEVGESYVFLEGGAPYCRVRECNLGNMFTDAIFYKHLRPPTDSGWTRVRIVLWNGGGIRISLKKGLITAGNLVEIHPFRNLVEEIWISGAILRKAFEHSITALDSSSSSGRFLQISGLKVNYDLTRPEGSRVVDIWENCIDCDYPRYRPVEDNETYHVLTNGYLVAGGDGYIMLRDNLLKRLPIGTLATDALEYYIKKMTPVYPGLEGRIVFGNSETNHDDNNVDDCPTSVSDATSMNDVSKIAIVYLVLFYNVFNISP</sequence>
<dbReference type="Pfam" id="PF02872">
    <property type="entry name" value="5_nucleotid_C"/>
    <property type="match status" value="1"/>
</dbReference>
<dbReference type="PRINTS" id="PR01607">
    <property type="entry name" value="APYRASEFAMLY"/>
</dbReference>
<evidence type="ECO:0000256" key="2">
    <source>
        <dbReference type="ARBA" id="ARBA00006654"/>
    </source>
</evidence>
<dbReference type="GO" id="GO:0006196">
    <property type="term" value="P:AMP catabolic process"/>
    <property type="evidence" value="ECO:0007669"/>
    <property type="project" value="TreeGrafter"/>
</dbReference>
<dbReference type="GO" id="GO:0000166">
    <property type="term" value="F:nucleotide binding"/>
    <property type="evidence" value="ECO:0007669"/>
    <property type="project" value="UniProtKB-KW"/>
</dbReference>
<dbReference type="Gene3D" id="3.60.21.10">
    <property type="match status" value="1"/>
</dbReference>
<dbReference type="PANTHER" id="PTHR11575:SF24">
    <property type="entry name" value="5'-NUCLEOTIDASE"/>
    <property type="match status" value="1"/>
</dbReference>
<comment type="similarity">
    <text evidence="2 8">Belongs to the 5'-nucleotidase family.</text>
</comment>
<dbReference type="PANTHER" id="PTHR11575">
    <property type="entry name" value="5'-NUCLEOTIDASE-RELATED"/>
    <property type="match status" value="1"/>
</dbReference>
<dbReference type="CDD" id="cd07409">
    <property type="entry name" value="MPP_CD73_N"/>
    <property type="match status" value="1"/>
</dbReference>
<dbReference type="Gene3D" id="3.90.780.10">
    <property type="entry name" value="5'-Nucleotidase, C-terminal domain"/>
    <property type="match status" value="1"/>
</dbReference>
<dbReference type="GO" id="GO:0005886">
    <property type="term" value="C:plasma membrane"/>
    <property type="evidence" value="ECO:0007669"/>
    <property type="project" value="TreeGrafter"/>
</dbReference>
<keyword evidence="5 8" id="KW-0732">Signal</keyword>
<comment type="caution">
    <text evidence="11">The sequence shown here is derived from an EMBL/GenBank/DDBJ whole genome shotgun (WGS) entry which is preliminary data.</text>
</comment>
<evidence type="ECO:0000256" key="7">
    <source>
        <dbReference type="ARBA" id="ARBA00022801"/>
    </source>
</evidence>
<protein>
    <recommendedName>
        <fullName evidence="3">5'-nucleotidase</fullName>
        <ecNumber evidence="3">3.1.3.5</ecNumber>
    </recommendedName>
</protein>
<reference evidence="11" key="1">
    <citation type="journal article" date="2023" name="Mol. Biol. Evol.">
        <title>Third-Generation Sequencing Reveals the Adaptive Role of the Epigenome in Three Deep-Sea Polychaetes.</title>
        <authorList>
            <person name="Perez M."/>
            <person name="Aroh O."/>
            <person name="Sun Y."/>
            <person name="Lan Y."/>
            <person name="Juniper S.K."/>
            <person name="Young C.R."/>
            <person name="Angers B."/>
            <person name="Qian P.Y."/>
        </authorList>
    </citation>
    <scope>NUCLEOTIDE SEQUENCE</scope>
    <source>
        <strain evidence="11">P08H-3</strain>
    </source>
</reference>
<evidence type="ECO:0000256" key="1">
    <source>
        <dbReference type="ARBA" id="ARBA00000815"/>
    </source>
</evidence>
<dbReference type="PROSITE" id="PS00786">
    <property type="entry name" value="5_NUCLEOTIDASE_2"/>
    <property type="match status" value="1"/>
</dbReference>
<keyword evidence="6 8" id="KW-0547">Nucleotide-binding</keyword>
<feature type="domain" description="5'-Nucleotidase C-terminal" evidence="10">
    <location>
        <begin position="346"/>
        <end position="507"/>
    </location>
</feature>
<dbReference type="InterPro" id="IPR006146">
    <property type="entry name" value="5'-Nucleotdase_CS"/>
</dbReference>
<dbReference type="FunFam" id="3.60.21.10:FF:000020">
    <property type="entry name" value="NT5E isoform 4"/>
    <property type="match status" value="1"/>
</dbReference>
<dbReference type="InterPro" id="IPR036907">
    <property type="entry name" value="5'-Nucleotdase_C_sf"/>
</dbReference>
<accession>A0AAD9JJL3</accession>
<dbReference type="SUPFAM" id="SSF56300">
    <property type="entry name" value="Metallo-dependent phosphatases"/>
    <property type="match status" value="1"/>
</dbReference>
<dbReference type="FunFam" id="3.90.780.10:FF:000001">
    <property type="entry name" value="NT5E isoform 3"/>
    <property type="match status" value="1"/>
</dbReference>
<dbReference type="InterPro" id="IPR029052">
    <property type="entry name" value="Metallo-depent_PP-like"/>
</dbReference>
<feature type="signal peptide" evidence="8">
    <location>
        <begin position="1"/>
        <end position="18"/>
    </location>
</feature>
<dbReference type="AlphaFoldDB" id="A0AAD9JJL3"/>
<dbReference type="Proteomes" id="UP001208570">
    <property type="component" value="Unassembled WGS sequence"/>
</dbReference>
<dbReference type="EMBL" id="JAODUP010000272">
    <property type="protein sequence ID" value="KAK2154276.1"/>
    <property type="molecule type" value="Genomic_DNA"/>
</dbReference>
<name>A0AAD9JJL3_9ANNE</name>
<evidence type="ECO:0000259" key="9">
    <source>
        <dbReference type="Pfam" id="PF00149"/>
    </source>
</evidence>
<dbReference type="InterPro" id="IPR004843">
    <property type="entry name" value="Calcineurin-like_PHP"/>
</dbReference>
<dbReference type="GO" id="GO:0008253">
    <property type="term" value="F:5'-nucleotidase activity"/>
    <property type="evidence" value="ECO:0007669"/>
    <property type="project" value="UniProtKB-EC"/>
</dbReference>
<dbReference type="InterPro" id="IPR008334">
    <property type="entry name" value="5'-Nucleotdase_C"/>
</dbReference>
<dbReference type="SUPFAM" id="SSF55816">
    <property type="entry name" value="5'-nucleotidase (syn. UDP-sugar hydrolase), C-terminal domain"/>
    <property type="match status" value="1"/>
</dbReference>
<feature type="chain" id="PRO_5041771198" description="5'-nucleotidase" evidence="8">
    <location>
        <begin position="19"/>
        <end position="591"/>
    </location>
</feature>
<evidence type="ECO:0000256" key="5">
    <source>
        <dbReference type="ARBA" id="ARBA00022729"/>
    </source>
</evidence>
<comment type="catalytic activity">
    <reaction evidence="1">
        <text>a ribonucleoside 5'-phosphate + H2O = a ribonucleoside + phosphate</text>
        <dbReference type="Rhea" id="RHEA:12484"/>
        <dbReference type="ChEBI" id="CHEBI:15377"/>
        <dbReference type="ChEBI" id="CHEBI:18254"/>
        <dbReference type="ChEBI" id="CHEBI:43474"/>
        <dbReference type="ChEBI" id="CHEBI:58043"/>
        <dbReference type="EC" id="3.1.3.5"/>
    </reaction>
</comment>
<evidence type="ECO:0000313" key="11">
    <source>
        <dbReference type="EMBL" id="KAK2154276.1"/>
    </source>
</evidence>
<evidence type="ECO:0000256" key="8">
    <source>
        <dbReference type="RuleBase" id="RU362119"/>
    </source>
</evidence>